<dbReference type="GO" id="GO:0003700">
    <property type="term" value="F:DNA-binding transcription factor activity"/>
    <property type="evidence" value="ECO:0007669"/>
    <property type="project" value="InterPro"/>
</dbReference>
<dbReference type="Pfam" id="PF14525">
    <property type="entry name" value="AraC_binding_2"/>
    <property type="match status" value="1"/>
</dbReference>
<comment type="caution">
    <text evidence="5">The sequence shown here is derived from an EMBL/GenBank/DDBJ whole genome shotgun (WGS) entry which is preliminary data.</text>
</comment>
<evidence type="ECO:0000313" key="6">
    <source>
        <dbReference type="Proteomes" id="UP000093748"/>
    </source>
</evidence>
<dbReference type="GeneID" id="71772915"/>
<reference evidence="6" key="1">
    <citation type="submission" date="2016-06" db="EMBL/GenBank/DDBJ databases">
        <title>NZP2037 Pacbio-Illumina hybrid assembly.</title>
        <authorList>
            <person name="Ramsay J.P."/>
        </authorList>
    </citation>
    <scope>NUCLEOTIDE SEQUENCE [LARGE SCALE GENOMIC DNA]</scope>
    <source>
        <strain evidence="6">R7ANS::ICEMlSym2042</strain>
    </source>
</reference>
<dbReference type="Proteomes" id="UP000093748">
    <property type="component" value="Unassembled WGS sequence"/>
</dbReference>
<dbReference type="PANTHER" id="PTHR46796">
    <property type="entry name" value="HTH-TYPE TRANSCRIPTIONAL ACTIVATOR RHAS-RELATED"/>
    <property type="match status" value="1"/>
</dbReference>
<dbReference type="PROSITE" id="PS00041">
    <property type="entry name" value="HTH_ARAC_FAMILY_1"/>
    <property type="match status" value="1"/>
</dbReference>
<proteinExistence type="predicted"/>
<dbReference type="InterPro" id="IPR035418">
    <property type="entry name" value="AraC-bd_2"/>
</dbReference>
<feature type="domain" description="HTH araC/xylS-type" evidence="4">
    <location>
        <begin position="274"/>
        <end position="373"/>
    </location>
</feature>
<dbReference type="RefSeq" id="WP_051401981.1">
    <property type="nucleotide sequence ID" value="NZ_LZTH01000003.1"/>
</dbReference>
<dbReference type="InterPro" id="IPR018062">
    <property type="entry name" value="HTH_AraC-typ_CS"/>
</dbReference>
<evidence type="ECO:0000313" key="5">
    <source>
        <dbReference type="EMBL" id="OBP70417.1"/>
    </source>
</evidence>
<dbReference type="AlphaFoldDB" id="A0A1A5HUW9"/>
<protein>
    <recommendedName>
        <fullName evidence="4">HTH araC/xylS-type domain-containing protein</fullName>
    </recommendedName>
</protein>
<dbReference type="GO" id="GO:0043565">
    <property type="term" value="F:sequence-specific DNA binding"/>
    <property type="evidence" value="ECO:0007669"/>
    <property type="project" value="InterPro"/>
</dbReference>
<organism evidence="5 6">
    <name type="scientific">Rhizobium loti</name>
    <name type="common">Mesorhizobium loti</name>
    <dbReference type="NCBI Taxonomy" id="381"/>
    <lineage>
        <taxon>Bacteria</taxon>
        <taxon>Pseudomonadati</taxon>
        <taxon>Pseudomonadota</taxon>
        <taxon>Alphaproteobacteria</taxon>
        <taxon>Hyphomicrobiales</taxon>
        <taxon>Phyllobacteriaceae</taxon>
        <taxon>Mesorhizobium</taxon>
    </lineage>
</organism>
<dbReference type="SUPFAM" id="SSF46689">
    <property type="entry name" value="Homeodomain-like"/>
    <property type="match status" value="1"/>
</dbReference>
<evidence type="ECO:0000259" key="4">
    <source>
        <dbReference type="PROSITE" id="PS01124"/>
    </source>
</evidence>
<keyword evidence="3" id="KW-0804">Transcription</keyword>
<dbReference type="SMART" id="SM00342">
    <property type="entry name" value="HTH_ARAC"/>
    <property type="match status" value="1"/>
</dbReference>
<dbReference type="InterPro" id="IPR050204">
    <property type="entry name" value="AraC_XylS_family_regulators"/>
</dbReference>
<dbReference type="PANTHER" id="PTHR46796:SF6">
    <property type="entry name" value="ARAC SUBFAMILY"/>
    <property type="match status" value="1"/>
</dbReference>
<dbReference type="InterPro" id="IPR009057">
    <property type="entry name" value="Homeodomain-like_sf"/>
</dbReference>
<dbReference type="Gene3D" id="1.10.10.60">
    <property type="entry name" value="Homeodomain-like"/>
    <property type="match status" value="1"/>
</dbReference>
<dbReference type="PROSITE" id="PS01124">
    <property type="entry name" value="HTH_ARAC_FAMILY_2"/>
    <property type="match status" value="1"/>
</dbReference>
<dbReference type="PRINTS" id="PR00032">
    <property type="entry name" value="HTHARAC"/>
</dbReference>
<sequence length="373" mass="40584">MSRKTVFSSTDLPPHLGASIAASKGSFSEMPCSTDHIPATWISCQSEDRSRSYEGCLHRIIYNSSDLIGGEQIQKEQWISSLTSGYARLRADPAIDRSFEGELRIVRACDVSVGTIHGTVKSISRTTEDIAAQSTNNVVLLLNAGHSPLSVDQSGRSVDLSPGASVLVEQSAPSIIRVSDGQCGLIAVQTDRERVRQRYAGFEDRLMTVVSSSMMINALVRAYVGVLADEKEAESQLTMQFVADHIADLIAATASIAAPVTAHDARGLRAVRTQAILTKIRGGFTNPGISAQGVAKELGLSARYVQDLLQETGISFSERVLEQRLQGARKMLSQRHNDALRVSEIALINGFSDVSYFNRCFRRRFGHTPTSVR</sequence>
<gene>
    <name evidence="5" type="ORF">BAE39_22700</name>
</gene>
<dbReference type="EMBL" id="LZTJ01000033">
    <property type="protein sequence ID" value="OBP70417.1"/>
    <property type="molecule type" value="Genomic_DNA"/>
</dbReference>
<evidence type="ECO:0000256" key="1">
    <source>
        <dbReference type="ARBA" id="ARBA00023015"/>
    </source>
</evidence>
<evidence type="ECO:0000256" key="2">
    <source>
        <dbReference type="ARBA" id="ARBA00023125"/>
    </source>
</evidence>
<accession>A0A1A5HUW9</accession>
<keyword evidence="1" id="KW-0805">Transcription regulation</keyword>
<dbReference type="InterPro" id="IPR020449">
    <property type="entry name" value="Tscrpt_reg_AraC-type_HTH"/>
</dbReference>
<evidence type="ECO:0000256" key="3">
    <source>
        <dbReference type="ARBA" id="ARBA00023163"/>
    </source>
</evidence>
<dbReference type="InterPro" id="IPR018060">
    <property type="entry name" value="HTH_AraC"/>
</dbReference>
<dbReference type="Pfam" id="PF12833">
    <property type="entry name" value="HTH_18"/>
    <property type="match status" value="1"/>
</dbReference>
<name>A0A1A5HUW9_RHILI</name>
<keyword evidence="2" id="KW-0238">DNA-binding</keyword>